<sequence>MTCTGNTKSQNHDFFLFFFCSVGVLYPTPLTLNFVFSNTGSYGPTESFFKVRRQISTSIQQSAGSSRLENTEGESGMFFVVVGLDVDTWGMEMEMEMEFLFLFLFVIFFLPCLSFFFSYFFSSNLLFFFFVFVMSFSFMS</sequence>
<protein>
    <submittedName>
        <fullName evidence="2">Uncharacterized protein</fullName>
    </submittedName>
</protein>
<reference evidence="2" key="2">
    <citation type="submission" date="2023-07" db="EMBL/GenBank/DDBJ databases">
        <authorList>
            <consortium name="Lawrence Berkeley National Laboratory"/>
            <person name="Haridas S."/>
            <person name="Hensen N."/>
            <person name="Bonometti L."/>
            <person name="Westerberg I."/>
            <person name="Brannstrom I.O."/>
            <person name="Guillou S."/>
            <person name="Cros-Aarteil S."/>
            <person name="Calhoun S."/>
            <person name="Kuo A."/>
            <person name="Mondo S."/>
            <person name="Pangilinan J."/>
            <person name="Riley R."/>
            <person name="LaButti K."/>
            <person name="Andreopoulos B."/>
            <person name="Lipzen A."/>
            <person name="Chen C."/>
            <person name="Yanf M."/>
            <person name="Daum C."/>
            <person name="Ng V."/>
            <person name="Clum A."/>
            <person name="Steindorff A."/>
            <person name="Ohm R."/>
            <person name="Martin F."/>
            <person name="Silar P."/>
            <person name="Natvig D."/>
            <person name="Lalanne C."/>
            <person name="Gautier V."/>
            <person name="Ament-velasquez S.L."/>
            <person name="Kruys A."/>
            <person name="Hutchinson M.I."/>
            <person name="Powell A.J."/>
            <person name="Barry K."/>
            <person name="Miller A.N."/>
            <person name="Grigoriev I.V."/>
            <person name="Debuchy R."/>
            <person name="Gladieux P."/>
            <person name="Thoren M.H."/>
            <person name="Johannesson H."/>
        </authorList>
    </citation>
    <scope>NUCLEOTIDE SEQUENCE</scope>
    <source>
        <strain evidence="2">FGSC 1904</strain>
    </source>
</reference>
<reference evidence="2" key="1">
    <citation type="journal article" date="2023" name="Mol. Phylogenet. Evol.">
        <title>Genome-scale phylogeny and comparative genomics of the fungal order Sordariales.</title>
        <authorList>
            <person name="Hensen N."/>
            <person name="Bonometti L."/>
            <person name="Westerberg I."/>
            <person name="Brannstrom I.O."/>
            <person name="Guillou S."/>
            <person name="Cros-Aarteil S."/>
            <person name="Calhoun S."/>
            <person name="Haridas S."/>
            <person name="Kuo A."/>
            <person name="Mondo S."/>
            <person name="Pangilinan J."/>
            <person name="Riley R."/>
            <person name="LaButti K."/>
            <person name="Andreopoulos B."/>
            <person name="Lipzen A."/>
            <person name="Chen C."/>
            <person name="Yan M."/>
            <person name="Daum C."/>
            <person name="Ng V."/>
            <person name="Clum A."/>
            <person name="Steindorff A."/>
            <person name="Ohm R.A."/>
            <person name="Martin F."/>
            <person name="Silar P."/>
            <person name="Natvig D.O."/>
            <person name="Lalanne C."/>
            <person name="Gautier V."/>
            <person name="Ament-Velasquez S.L."/>
            <person name="Kruys A."/>
            <person name="Hutchinson M.I."/>
            <person name="Powell A.J."/>
            <person name="Barry K."/>
            <person name="Miller A.N."/>
            <person name="Grigoriev I.V."/>
            <person name="Debuchy R."/>
            <person name="Gladieux P."/>
            <person name="Hiltunen Thoren M."/>
            <person name="Johannesson H."/>
        </authorList>
    </citation>
    <scope>NUCLEOTIDE SEQUENCE</scope>
    <source>
        <strain evidence="2">FGSC 1904</strain>
    </source>
</reference>
<evidence type="ECO:0000313" key="2">
    <source>
        <dbReference type="EMBL" id="KAK3396706.1"/>
    </source>
</evidence>
<organism evidence="2 3">
    <name type="scientific">Sordaria brevicollis</name>
    <dbReference type="NCBI Taxonomy" id="83679"/>
    <lineage>
        <taxon>Eukaryota</taxon>
        <taxon>Fungi</taxon>
        <taxon>Dikarya</taxon>
        <taxon>Ascomycota</taxon>
        <taxon>Pezizomycotina</taxon>
        <taxon>Sordariomycetes</taxon>
        <taxon>Sordariomycetidae</taxon>
        <taxon>Sordariales</taxon>
        <taxon>Sordariaceae</taxon>
        <taxon>Sordaria</taxon>
    </lineage>
</organism>
<proteinExistence type="predicted"/>
<keyword evidence="1" id="KW-1133">Transmembrane helix</keyword>
<keyword evidence="3" id="KW-1185">Reference proteome</keyword>
<dbReference type="Proteomes" id="UP001281003">
    <property type="component" value="Unassembled WGS sequence"/>
</dbReference>
<gene>
    <name evidence="2" type="ORF">B0T20DRAFT_277662</name>
</gene>
<dbReference type="EMBL" id="JAUTDP010000009">
    <property type="protein sequence ID" value="KAK3396706.1"/>
    <property type="molecule type" value="Genomic_DNA"/>
</dbReference>
<evidence type="ECO:0000256" key="1">
    <source>
        <dbReference type="SAM" id="Phobius"/>
    </source>
</evidence>
<evidence type="ECO:0000313" key="3">
    <source>
        <dbReference type="Proteomes" id="UP001281003"/>
    </source>
</evidence>
<feature type="transmembrane region" description="Helical" evidence="1">
    <location>
        <begin position="14"/>
        <end position="36"/>
    </location>
</feature>
<keyword evidence="1" id="KW-0472">Membrane</keyword>
<comment type="caution">
    <text evidence="2">The sequence shown here is derived from an EMBL/GenBank/DDBJ whole genome shotgun (WGS) entry which is preliminary data.</text>
</comment>
<name>A0AAE0PB40_SORBR</name>
<dbReference type="AlphaFoldDB" id="A0AAE0PB40"/>
<feature type="transmembrane region" description="Helical" evidence="1">
    <location>
        <begin position="99"/>
        <end position="117"/>
    </location>
</feature>
<keyword evidence="1" id="KW-0812">Transmembrane</keyword>
<accession>A0AAE0PB40</accession>